<feature type="transmembrane region" description="Helical" evidence="6">
    <location>
        <begin position="451"/>
        <end position="474"/>
    </location>
</feature>
<feature type="transmembrane region" description="Helical" evidence="6">
    <location>
        <begin position="211"/>
        <end position="234"/>
    </location>
</feature>
<organism evidence="8 9">
    <name type="scientific">Knufia fluminis</name>
    <dbReference type="NCBI Taxonomy" id="191047"/>
    <lineage>
        <taxon>Eukaryota</taxon>
        <taxon>Fungi</taxon>
        <taxon>Dikarya</taxon>
        <taxon>Ascomycota</taxon>
        <taxon>Pezizomycotina</taxon>
        <taxon>Eurotiomycetes</taxon>
        <taxon>Chaetothyriomycetidae</taxon>
        <taxon>Chaetothyriales</taxon>
        <taxon>Trichomeriaceae</taxon>
        <taxon>Knufia</taxon>
    </lineage>
</organism>
<dbReference type="PROSITE" id="PS00216">
    <property type="entry name" value="SUGAR_TRANSPORT_1"/>
    <property type="match status" value="1"/>
</dbReference>
<dbReference type="PROSITE" id="PS50850">
    <property type="entry name" value="MFS"/>
    <property type="match status" value="1"/>
</dbReference>
<evidence type="ECO:0000256" key="2">
    <source>
        <dbReference type="ARBA" id="ARBA00022692"/>
    </source>
</evidence>
<feature type="transmembrane region" description="Helical" evidence="6">
    <location>
        <begin position="324"/>
        <end position="343"/>
    </location>
</feature>
<feature type="transmembrane region" description="Helical" evidence="6">
    <location>
        <begin position="363"/>
        <end position="382"/>
    </location>
</feature>
<proteinExistence type="predicted"/>
<feature type="region of interest" description="Disordered" evidence="5">
    <location>
        <begin position="18"/>
        <end position="52"/>
    </location>
</feature>
<accession>A0AAN8EI28</accession>
<feature type="transmembrane region" description="Helical" evidence="6">
    <location>
        <begin position="389"/>
        <end position="408"/>
    </location>
</feature>
<dbReference type="InterPro" id="IPR011701">
    <property type="entry name" value="MFS"/>
</dbReference>
<keyword evidence="9" id="KW-1185">Reference proteome</keyword>
<evidence type="ECO:0000256" key="6">
    <source>
        <dbReference type="SAM" id="Phobius"/>
    </source>
</evidence>
<evidence type="ECO:0000313" key="8">
    <source>
        <dbReference type="EMBL" id="KAK5952013.1"/>
    </source>
</evidence>
<keyword evidence="2 6" id="KW-0812">Transmembrane</keyword>
<feature type="transmembrane region" description="Helical" evidence="6">
    <location>
        <begin position="284"/>
        <end position="303"/>
    </location>
</feature>
<feature type="transmembrane region" description="Helical" evidence="6">
    <location>
        <begin position="530"/>
        <end position="549"/>
    </location>
</feature>
<feature type="transmembrane region" description="Helical" evidence="6">
    <location>
        <begin position="184"/>
        <end position="205"/>
    </location>
</feature>
<comment type="caution">
    <text evidence="8">The sequence shown here is derived from an EMBL/GenBank/DDBJ whole genome shotgun (WGS) entry which is preliminary data.</text>
</comment>
<dbReference type="GO" id="GO:0022857">
    <property type="term" value="F:transmembrane transporter activity"/>
    <property type="evidence" value="ECO:0007669"/>
    <property type="project" value="InterPro"/>
</dbReference>
<gene>
    <name evidence="8" type="ORF">OHC33_006899</name>
</gene>
<dbReference type="Gene3D" id="1.20.1720.10">
    <property type="entry name" value="Multidrug resistance protein D"/>
    <property type="match status" value="1"/>
</dbReference>
<dbReference type="PRINTS" id="PR01036">
    <property type="entry name" value="TCRTETB"/>
</dbReference>
<feature type="transmembrane region" description="Helical" evidence="6">
    <location>
        <begin position="255"/>
        <end position="272"/>
    </location>
</feature>
<dbReference type="Gene3D" id="1.20.1250.20">
    <property type="entry name" value="MFS general substrate transporter like domains"/>
    <property type="match status" value="1"/>
</dbReference>
<evidence type="ECO:0000313" key="9">
    <source>
        <dbReference type="Proteomes" id="UP001316803"/>
    </source>
</evidence>
<dbReference type="Pfam" id="PF07690">
    <property type="entry name" value="MFS_1"/>
    <property type="match status" value="1"/>
</dbReference>
<feature type="transmembrane region" description="Helical" evidence="6">
    <location>
        <begin position="96"/>
        <end position="114"/>
    </location>
</feature>
<dbReference type="InterPro" id="IPR005829">
    <property type="entry name" value="Sugar_transporter_CS"/>
</dbReference>
<dbReference type="PANTHER" id="PTHR23501">
    <property type="entry name" value="MAJOR FACILITATOR SUPERFAMILY"/>
    <property type="match status" value="1"/>
</dbReference>
<feature type="transmembrane region" description="Helical" evidence="6">
    <location>
        <begin position="126"/>
        <end position="145"/>
    </location>
</feature>
<reference evidence="8 9" key="1">
    <citation type="submission" date="2022-12" db="EMBL/GenBank/DDBJ databases">
        <title>Genomic features and morphological characterization of a novel Knufia sp. strain isolated from spacecraft assembly facility.</title>
        <authorList>
            <person name="Teixeira M."/>
            <person name="Chander A.M."/>
            <person name="Stajich J.E."/>
            <person name="Venkateswaran K."/>
        </authorList>
    </citation>
    <scope>NUCLEOTIDE SEQUENCE [LARGE SCALE GENOMIC DNA]</scope>
    <source>
        <strain evidence="8 9">FJI-L2-BK-P2</strain>
    </source>
</reference>
<dbReference type="Proteomes" id="UP001316803">
    <property type="component" value="Unassembled WGS sequence"/>
</dbReference>
<feature type="domain" description="Major facilitator superfamily (MFS) profile" evidence="7">
    <location>
        <begin position="60"/>
        <end position="554"/>
    </location>
</feature>
<evidence type="ECO:0000256" key="4">
    <source>
        <dbReference type="ARBA" id="ARBA00023136"/>
    </source>
</evidence>
<protein>
    <recommendedName>
        <fullName evidence="7">Major facilitator superfamily (MFS) profile domain-containing protein</fullName>
    </recommendedName>
</protein>
<dbReference type="AlphaFoldDB" id="A0AAN8EI28"/>
<name>A0AAN8EI28_9EURO</name>
<dbReference type="InterPro" id="IPR036259">
    <property type="entry name" value="MFS_trans_sf"/>
</dbReference>
<comment type="subcellular location">
    <subcellularLocation>
        <location evidence="1">Membrane</location>
        <topology evidence="1">Multi-pass membrane protein</topology>
    </subcellularLocation>
</comment>
<dbReference type="InterPro" id="IPR020846">
    <property type="entry name" value="MFS_dom"/>
</dbReference>
<evidence type="ECO:0000259" key="7">
    <source>
        <dbReference type="PROSITE" id="PS50850"/>
    </source>
</evidence>
<evidence type="ECO:0000256" key="3">
    <source>
        <dbReference type="ARBA" id="ARBA00022989"/>
    </source>
</evidence>
<feature type="compositionally biased region" description="Polar residues" evidence="5">
    <location>
        <begin position="27"/>
        <end position="42"/>
    </location>
</feature>
<evidence type="ECO:0000256" key="5">
    <source>
        <dbReference type="SAM" id="MobiDB-lite"/>
    </source>
</evidence>
<evidence type="ECO:0000256" key="1">
    <source>
        <dbReference type="ARBA" id="ARBA00004141"/>
    </source>
</evidence>
<feature type="transmembrane region" description="Helical" evidence="6">
    <location>
        <begin position="151"/>
        <end position="172"/>
    </location>
</feature>
<keyword evidence="3 6" id="KW-1133">Transmembrane helix</keyword>
<dbReference type="EMBL" id="JAKLMC020000017">
    <property type="protein sequence ID" value="KAK5952013.1"/>
    <property type="molecule type" value="Genomic_DNA"/>
</dbReference>
<dbReference type="GO" id="GO:0005886">
    <property type="term" value="C:plasma membrane"/>
    <property type="evidence" value="ECO:0007669"/>
    <property type="project" value="TreeGrafter"/>
</dbReference>
<sequence length="569" mass="61469">MLFDSLIDHFTSRSSEFEKKRPADIETNMSKSLGSSESTLAHNTEKPEQPWKPTRTELGIMITLAICSLVVALDATILVPVLPTVAVGLHGTTSEAFWTGTSYLLSHAVLQPLIATLSDIFGRRALLTPSILFFAIGSLICALSHNFPTMLTGRVVQGIGGAGIIILSQLLYADLVPLRLRPKYFTLVLGAWALGSVLGPLIGGLLVEKASWRWCFYLNLPICGLALPMAIFFLSHLNDSMPHTSLATKLKSIDYIGLTLFIASLTSLLIAISDAGISHPWLSWQTIVPLVLGGVGIILALTYEMQLATHPFLPKSIFTSSSSIASYFAAMLQGLTLYMALYYASFYFSATHFFRPIRTGLSVFPATTLMLPGSAVVSALITRTGHFRWAIWAGFTISTVSCGTFILWDENTSTPVWAACECFFGLGMGMLLSSLNFAIQASVNPEDAGRAAGMYAFARSVGMTVGVAVGGTVFQNVMRGRLEGLGVPRADEIAKGAEGFIGRLEGMDGTGEEGVLRGEIMEGYVVGFRGVWICMMGLCGVGLVVSLLIRRASLDKVLQSRFTVRREEK</sequence>
<dbReference type="SUPFAM" id="SSF103473">
    <property type="entry name" value="MFS general substrate transporter"/>
    <property type="match status" value="1"/>
</dbReference>
<keyword evidence="4 6" id="KW-0472">Membrane</keyword>
<dbReference type="PANTHER" id="PTHR23501:SF94">
    <property type="entry name" value="MAJOR FACILITATOR SUPERFAMILY (MFS) PROFILE DOMAIN-CONTAINING PROTEIN"/>
    <property type="match status" value="1"/>
</dbReference>
<feature type="transmembrane region" description="Helical" evidence="6">
    <location>
        <begin position="58"/>
        <end position="81"/>
    </location>
</feature>
<feature type="transmembrane region" description="Helical" evidence="6">
    <location>
        <begin position="414"/>
        <end position="439"/>
    </location>
</feature>